<comment type="caution">
    <text evidence="2">The sequence shown here is derived from an EMBL/GenBank/DDBJ whole genome shotgun (WGS) entry which is preliminary data.</text>
</comment>
<evidence type="ECO:0000313" key="3">
    <source>
        <dbReference type="Proteomes" id="UP000051487"/>
    </source>
</evidence>
<protein>
    <submittedName>
        <fullName evidence="2">Uncharacterized protein</fullName>
    </submittedName>
</protein>
<keyword evidence="1" id="KW-0732">Signal</keyword>
<gene>
    <name evidence="2" type="ORF">ALT_7181</name>
</gene>
<dbReference type="AlphaFoldDB" id="A0AAN4TD50"/>
<accession>A0AAN4TD50</accession>
<organism evidence="2 3">
    <name type="scientific">Aspergillus lentulus</name>
    <dbReference type="NCBI Taxonomy" id="293939"/>
    <lineage>
        <taxon>Eukaryota</taxon>
        <taxon>Fungi</taxon>
        <taxon>Dikarya</taxon>
        <taxon>Ascomycota</taxon>
        <taxon>Pezizomycotina</taxon>
        <taxon>Eurotiomycetes</taxon>
        <taxon>Eurotiomycetidae</taxon>
        <taxon>Eurotiales</taxon>
        <taxon>Aspergillaceae</taxon>
        <taxon>Aspergillus</taxon>
        <taxon>Aspergillus subgen. Fumigati</taxon>
    </lineage>
</organism>
<sequence>MHLSPWATATFITAATAATLKVNYYSDGGCSNYMTSLNPTTDFYCYDYVWSGSNSVNIADCTFPNGKCLCTFYTQPHCKGAQQTVVYGGDNYPVLDNIMHIRSDMVTANLLISYPRTTTNSRTVITPIQAKVIGAAVRKVVYTMHAINNKVALAWVLVDGGKEVVITTRVFAFFPGDGVVLVPVDLLASADFDGGCAADSDGKGSEDYLGDLHDGWPRKNKCWDLELF</sequence>
<evidence type="ECO:0000256" key="1">
    <source>
        <dbReference type="SAM" id="SignalP"/>
    </source>
</evidence>
<feature type="chain" id="PRO_5042916892" evidence="1">
    <location>
        <begin position="18"/>
        <end position="228"/>
    </location>
</feature>
<dbReference type="EMBL" id="BCLY01000012">
    <property type="protein sequence ID" value="GAQ09860.1"/>
    <property type="molecule type" value="Genomic_DNA"/>
</dbReference>
<reference evidence="2 3" key="1">
    <citation type="submission" date="2015-11" db="EMBL/GenBank/DDBJ databases">
        <title>Aspergillus lentulus strain IFM 54703T.</title>
        <authorList>
            <person name="Kusuya Y."/>
            <person name="Sakai K."/>
            <person name="Kamei K."/>
            <person name="Takahashi H."/>
            <person name="Yaguchi T."/>
        </authorList>
    </citation>
    <scope>NUCLEOTIDE SEQUENCE [LARGE SCALE GENOMIC DNA]</scope>
    <source>
        <strain evidence="2 3">IFM 54703</strain>
    </source>
</reference>
<name>A0AAN4TD50_ASPLE</name>
<feature type="signal peptide" evidence="1">
    <location>
        <begin position="1"/>
        <end position="17"/>
    </location>
</feature>
<evidence type="ECO:0000313" key="2">
    <source>
        <dbReference type="EMBL" id="GAQ09860.1"/>
    </source>
</evidence>
<proteinExistence type="predicted"/>
<dbReference type="Proteomes" id="UP000051487">
    <property type="component" value="Unassembled WGS sequence"/>
</dbReference>